<evidence type="ECO:0000259" key="6">
    <source>
        <dbReference type="Pfam" id="PF02544"/>
    </source>
</evidence>
<dbReference type="PANTHER" id="PTHR14624:SF0">
    <property type="entry name" value="POLYPRENOL REDUCTASE"/>
    <property type="match status" value="1"/>
</dbReference>
<comment type="similarity">
    <text evidence="5">Belongs to the steroid 5-alpha reductase family. Polyprenal reductase subfamily.</text>
</comment>
<dbReference type="GO" id="GO:0102389">
    <property type="term" value="F:polyprenol reductase activity"/>
    <property type="evidence" value="ECO:0007669"/>
    <property type="project" value="UniProtKB-UniRule"/>
</dbReference>
<dbReference type="OrthoDB" id="541710at2759"/>
<keyword evidence="8" id="KW-1185">Reference proteome</keyword>
<evidence type="ECO:0000256" key="2">
    <source>
        <dbReference type="ARBA" id="ARBA00022692"/>
    </source>
</evidence>
<dbReference type="GO" id="GO:0003865">
    <property type="term" value="F:3-oxo-5-alpha-steroid 4-dehydrogenase activity"/>
    <property type="evidence" value="ECO:0007669"/>
    <property type="project" value="TreeGrafter"/>
</dbReference>
<comment type="function">
    <text evidence="5">Plays a key role in early steps of protein N-linked glycosylation by being involved in the conversion of polyprenol into dolichol. Acts as a polyprenal reductase that mediates the reduction of polyprenal into dolichal in a NADP-dependent mechanism. Dolichols are required for the synthesis of dolichol-linked monosaccharides and the oligosaccharide precursor used for N-glycosylation.</text>
</comment>
<accession>G8JTP3</accession>
<keyword evidence="3 5" id="KW-1133">Transmembrane helix</keyword>
<keyword evidence="5" id="KW-0256">Endoplasmic reticulum</keyword>
<dbReference type="EC" id="1.3.1.94" evidence="5"/>
<keyword evidence="4 5" id="KW-0472">Membrane</keyword>
<comment type="catalytic activity">
    <reaction evidence="5">
        <text>a di-trans,poly-cis-dolichal + NADP(+) = a di-trans,poly-cis-polyprenal + NADPH + H(+)</text>
        <dbReference type="Rhea" id="RHEA:80727"/>
        <dbReference type="Rhea" id="RHEA-COMP:19536"/>
        <dbReference type="Rhea" id="RHEA-COMP:19537"/>
        <dbReference type="ChEBI" id="CHEBI:15378"/>
        <dbReference type="ChEBI" id="CHEBI:57783"/>
        <dbReference type="ChEBI" id="CHEBI:58349"/>
        <dbReference type="ChEBI" id="CHEBI:231623"/>
        <dbReference type="ChEBI" id="CHEBI:231637"/>
        <dbReference type="EC" id="1.3.1.94"/>
    </reaction>
    <physiologicalReaction direction="right-to-left" evidence="5">
        <dbReference type="Rhea" id="RHEA:80729"/>
    </physiologicalReaction>
</comment>
<gene>
    <name evidence="7" type="ordered locus">Ecym_4334</name>
</gene>
<dbReference type="UniPathway" id="UPA00378"/>
<keyword evidence="5" id="KW-0560">Oxidoreductase</keyword>
<feature type="domain" description="3-oxo-5-alpha-steroid 4-dehydrogenase C-terminal" evidence="6">
    <location>
        <begin position="131"/>
        <end position="265"/>
    </location>
</feature>
<proteinExistence type="inferred from homology"/>
<keyword evidence="5" id="KW-0521">NADP</keyword>
<dbReference type="PROSITE" id="PS50244">
    <property type="entry name" value="S5A_REDUCTASE"/>
    <property type="match status" value="1"/>
</dbReference>
<organism evidence="7 8">
    <name type="scientific">Eremothecium cymbalariae (strain CBS 270.75 / DBVPG 7215 / KCTC 17166 / NRRL Y-17582)</name>
    <name type="common">Yeast</name>
    <dbReference type="NCBI Taxonomy" id="931890"/>
    <lineage>
        <taxon>Eukaryota</taxon>
        <taxon>Fungi</taxon>
        <taxon>Dikarya</taxon>
        <taxon>Ascomycota</taxon>
        <taxon>Saccharomycotina</taxon>
        <taxon>Saccharomycetes</taxon>
        <taxon>Saccharomycetales</taxon>
        <taxon>Saccharomycetaceae</taxon>
        <taxon>Eremothecium</taxon>
    </lineage>
</organism>
<reference evidence="8" key="1">
    <citation type="journal article" date="2012" name="G3 (Bethesda)">
        <title>Pichia sorbitophila, an interspecies yeast hybrid reveals early steps of genome resolution following polyploidization.</title>
        <authorList>
            <person name="Leh Louis V."/>
            <person name="Despons L."/>
            <person name="Friedrich A."/>
            <person name="Martin T."/>
            <person name="Durrens P."/>
            <person name="Casaregola S."/>
            <person name="Neuveglise C."/>
            <person name="Fairhead C."/>
            <person name="Marck C."/>
            <person name="Cruz J.A."/>
            <person name="Straub M.L."/>
            <person name="Kugler V."/>
            <person name="Sacerdot C."/>
            <person name="Uzunov Z."/>
            <person name="Thierry A."/>
            <person name="Weiss S."/>
            <person name="Bleykasten C."/>
            <person name="De Montigny J."/>
            <person name="Jacques N."/>
            <person name="Jung P."/>
            <person name="Lemaire M."/>
            <person name="Mallet S."/>
            <person name="Morel G."/>
            <person name="Richard G.F."/>
            <person name="Sarkar A."/>
            <person name="Savel G."/>
            <person name="Schacherer J."/>
            <person name="Seret M.L."/>
            <person name="Talla E."/>
            <person name="Samson G."/>
            <person name="Jubin C."/>
            <person name="Poulain J."/>
            <person name="Vacherie B."/>
            <person name="Barbe V."/>
            <person name="Pelletier E."/>
            <person name="Sherman D.J."/>
            <person name="Westhof E."/>
            <person name="Weissenbach J."/>
            <person name="Baret P.V."/>
            <person name="Wincker P."/>
            <person name="Gaillardin C."/>
            <person name="Dujon B."/>
            <person name="Souciet J.L."/>
        </authorList>
    </citation>
    <scope>NUCLEOTIDE SEQUENCE [LARGE SCALE GENOMIC DNA]</scope>
    <source>
        <strain evidence="8">CBS 270.75 / DBVPG 7215 / KCTC 17166 / NRRL Y-17582</strain>
    </source>
</reference>
<dbReference type="EMBL" id="CP002500">
    <property type="protein sequence ID" value="AET39396.1"/>
    <property type="molecule type" value="Genomic_DNA"/>
</dbReference>
<dbReference type="STRING" id="931890.G8JTP3"/>
<dbReference type="InParanoid" id="G8JTP3"/>
<dbReference type="GO" id="GO:0016095">
    <property type="term" value="P:polyprenol catabolic process"/>
    <property type="evidence" value="ECO:0007669"/>
    <property type="project" value="UniProtKB-UniRule"/>
</dbReference>
<feature type="transmembrane region" description="Helical" evidence="5">
    <location>
        <begin position="121"/>
        <end position="142"/>
    </location>
</feature>
<feature type="transmembrane region" description="Helical" evidence="5">
    <location>
        <begin position="222"/>
        <end position="240"/>
    </location>
</feature>
<comment type="subcellular location">
    <subcellularLocation>
        <location evidence="1">Endomembrane system</location>
        <topology evidence="1">Multi-pass membrane protein</topology>
    </subcellularLocation>
    <subcellularLocation>
        <location evidence="5">Endoplasmic reticulum membrane</location>
    </subcellularLocation>
</comment>
<feature type="transmembrane region" description="Helical" evidence="5">
    <location>
        <begin position="81"/>
        <end position="101"/>
    </location>
</feature>
<dbReference type="KEGG" id="erc:Ecym_4334"/>
<evidence type="ECO:0000256" key="4">
    <source>
        <dbReference type="ARBA" id="ARBA00023136"/>
    </source>
</evidence>
<dbReference type="GO" id="GO:0160198">
    <property type="term" value="F:polyprenal reductase activity"/>
    <property type="evidence" value="ECO:0007669"/>
    <property type="project" value="UniProtKB-EC"/>
</dbReference>
<dbReference type="GO" id="GO:0006488">
    <property type="term" value="P:dolichol-linked oligosaccharide biosynthetic process"/>
    <property type="evidence" value="ECO:0007669"/>
    <property type="project" value="UniProtKB-UniRule"/>
</dbReference>
<sequence length="265" mass="30792">MLQKMLYEYVSEDLVWYLIYVTYGVGFFSVLLAKYKLPLMLQYGKTLTLPRVGGHFSWYASLTVPRSYFTHFYTLSFLLSIINVCMFYRYLITWCICLHSLRRLLESVKVTVWGASSRMHYAHYFVGIWFYSALNLTVYLQLSEDAATSMASDHINKMLPGIGLVLFIIASCDQLLNHIHLAQLVKYSPPSRRLFKWVACAHYFDEVIIYISLALVGRTTRWSLTLASIWVLINLGVSSIETRRYYMSKFKSLPIAPYALIPFIL</sequence>
<evidence type="ECO:0000313" key="7">
    <source>
        <dbReference type="EMBL" id="AET39396.1"/>
    </source>
</evidence>
<dbReference type="AlphaFoldDB" id="G8JTP3"/>
<dbReference type="RefSeq" id="XP_003646213.1">
    <property type="nucleotide sequence ID" value="XM_003646165.1"/>
</dbReference>
<dbReference type="OMA" id="RFYETNF"/>
<dbReference type="FunCoup" id="G8JTP3">
    <property type="interactions" value="345"/>
</dbReference>
<feature type="transmembrane region" description="Helical" evidence="5">
    <location>
        <begin position="162"/>
        <end position="182"/>
    </location>
</feature>
<feature type="transmembrane region" description="Helical" evidence="5">
    <location>
        <begin position="14"/>
        <end position="35"/>
    </location>
</feature>
<dbReference type="GeneID" id="11470036"/>
<feature type="transmembrane region" description="Helical" evidence="5">
    <location>
        <begin position="194"/>
        <end position="216"/>
    </location>
</feature>
<dbReference type="Pfam" id="PF02544">
    <property type="entry name" value="Steroid_dh"/>
    <property type="match status" value="1"/>
</dbReference>
<dbReference type="HOGENOM" id="CLU_044409_0_0_1"/>
<comment type="pathway">
    <text evidence="5">Protein modification; protein glycosylation.</text>
</comment>
<dbReference type="InterPro" id="IPR001104">
    <property type="entry name" value="3-oxo-5_a-steroid_4-DH_C"/>
</dbReference>
<dbReference type="Proteomes" id="UP000006790">
    <property type="component" value="Chromosome 4"/>
</dbReference>
<dbReference type="GO" id="GO:0005789">
    <property type="term" value="C:endoplasmic reticulum membrane"/>
    <property type="evidence" value="ECO:0007669"/>
    <property type="project" value="UniProtKB-SubCell"/>
</dbReference>
<dbReference type="eggNOG" id="KOG1640">
    <property type="taxonomic scope" value="Eukaryota"/>
</dbReference>
<protein>
    <recommendedName>
        <fullName evidence="5">Polyprenal reductase</fullName>
        <ecNumber evidence="5">1.3.1.94</ecNumber>
    </recommendedName>
</protein>
<evidence type="ECO:0000256" key="3">
    <source>
        <dbReference type="ARBA" id="ARBA00022989"/>
    </source>
</evidence>
<evidence type="ECO:0000256" key="1">
    <source>
        <dbReference type="ARBA" id="ARBA00004127"/>
    </source>
</evidence>
<dbReference type="GO" id="GO:0043048">
    <property type="term" value="P:dolichyl monophosphate biosynthetic process"/>
    <property type="evidence" value="ECO:0007669"/>
    <property type="project" value="EnsemblFungi"/>
</dbReference>
<name>G8JTP3_ERECY</name>
<keyword evidence="2 5" id="KW-0812">Transmembrane</keyword>
<dbReference type="GO" id="GO:0007124">
    <property type="term" value="P:pseudohyphal growth"/>
    <property type="evidence" value="ECO:0007669"/>
    <property type="project" value="EnsemblFungi"/>
</dbReference>
<dbReference type="PANTHER" id="PTHR14624">
    <property type="entry name" value="DFG10 PROTEIN"/>
    <property type="match status" value="1"/>
</dbReference>
<evidence type="ECO:0000256" key="5">
    <source>
        <dbReference type="RuleBase" id="RU367081"/>
    </source>
</evidence>
<evidence type="ECO:0000313" key="8">
    <source>
        <dbReference type="Proteomes" id="UP000006790"/>
    </source>
</evidence>
<dbReference type="InterPro" id="IPR039698">
    <property type="entry name" value="Dfg10/SRD5A3"/>
</dbReference>